<sequence length="173" mass="18774">MGFTPGRSVTHCPYCGVGYPEAAGWPRDCVGCGETQWANPLPVAVALQPVVAADGRRGLVVVRRDIEPFRGELALPGGYMEVGETWEQATVRELAEETLLSADAERVRLFAVENSLRTLLVFGLLPERDAETLPPSVPTEEVTEWLVLHEPADLAFPTHTSVMKAYFAGSPGI</sequence>
<dbReference type="PANTHER" id="PTHR43222">
    <property type="entry name" value="NUDIX HYDROLASE 23"/>
    <property type="match status" value="1"/>
</dbReference>
<proteinExistence type="predicted"/>
<dbReference type="Proteomes" id="UP000695264">
    <property type="component" value="Unassembled WGS sequence"/>
</dbReference>
<protein>
    <submittedName>
        <fullName evidence="2">NUDIX domain-containing protein</fullName>
    </submittedName>
</protein>
<organism evidence="2 3">
    <name type="scientific">Streptomyces zingiberis</name>
    <dbReference type="NCBI Taxonomy" id="2053010"/>
    <lineage>
        <taxon>Bacteria</taxon>
        <taxon>Bacillati</taxon>
        <taxon>Actinomycetota</taxon>
        <taxon>Actinomycetes</taxon>
        <taxon>Kitasatosporales</taxon>
        <taxon>Streptomycetaceae</taxon>
        <taxon>Streptomyces</taxon>
    </lineage>
</organism>
<dbReference type="EMBL" id="JAATEN010000033">
    <property type="protein sequence ID" value="NJQ03896.1"/>
    <property type="molecule type" value="Genomic_DNA"/>
</dbReference>
<keyword evidence="3" id="KW-1185">Reference proteome</keyword>
<reference evidence="2 3" key="1">
    <citation type="submission" date="2020-03" db="EMBL/GenBank/DDBJ databases">
        <title>WGS of actinomycetes isolated from Thailand.</title>
        <authorList>
            <person name="Thawai C."/>
        </authorList>
    </citation>
    <scope>NUCLEOTIDE SEQUENCE [LARGE SCALE GENOMIC DNA]</scope>
    <source>
        <strain evidence="2 3">PLAI 1-29</strain>
    </source>
</reference>
<feature type="domain" description="Nudix hydrolase" evidence="1">
    <location>
        <begin position="40"/>
        <end position="171"/>
    </location>
</feature>
<dbReference type="PROSITE" id="PS51462">
    <property type="entry name" value="NUDIX"/>
    <property type="match status" value="1"/>
</dbReference>
<dbReference type="Gene3D" id="3.90.79.10">
    <property type="entry name" value="Nucleoside Triphosphate Pyrophosphohydrolase"/>
    <property type="match status" value="1"/>
</dbReference>
<evidence type="ECO:0000259" key="1">
    <source>
        <dbReference type="PROSITE" id="PS51462"/>
    </source>
</evidence>
<dbReference type="InterPro" id="IPR000086">
    <property type="entry name" value="NUDIX_hydrolase_dom"/>
</dbReference>
<dbReference type="RefSeq" id="WP_168104513.1">
    <property type="nucleotide sequence ID" value="NZ_JAATEN010000033.1"/>
</dbReference>
<gene>
    <name evidence="2" type="ORF">HCK00_26135</name>
</gene>
<evidence type="ECO:0000313" key="2">
    <source>
        <dbReference type="EMBL" id="NJQ03896.1"/>
    </source>
</evidence>
<evidence type="ECO:0000313" key="3">
    <source>
        <dbReference type="Proteomes" id="UP000695264"/>
    </source>
</evidence>
<comment type="caution">
    <text evidence="2">The sequence shown here is derived from an EMBL/GenBank/DDBJ whole genome shotgun (WGS) entry which is preliminary data.</text>
</comment>
<name>A0ABX1C513_9ACTN</name>
<dbReference type="PANTHER" id="PTHR43222:SF12">
    <property type="entry name" value="NUDIX HYDROLASE"/>
    <property type="match status" value="1"/>
</dbReference>
<dbReference type="InterPro" id="IPR015797">
    <property type="entry name" value="NUDIX_hydrolase-like_dom_sf"/>
</dbReference>
<accession>A0ABX1C513</accession>
<dbReference type="SUPFAM" id="SSF55811">
    <property type="entry name" value="Nudix"/>
    <property type="match status" value="1"/>
</dbReference>
<dbReference type="Pfam" id="PF00293">
    <property type="entry name" value="NUDIX"/>
    <property type="match status" value="1"/>
</dbReference>